<reference evidence="1" key="2">
    <citation type="submission" date="2021-04" db="EMBL/GenBank/DDBJ databases">
        <authorList>
            <person name="Gilroy R."/>
        </authorList>
    </citation>
    <scope>NUCLEOTIDE SEQUENCE</scope>
    <source>
        <strain evidence="1">CHK160-9182</strain>
    </source>
</reference>
<accession>A0A9D1TVL0</accession>
<name>A0A9D1TVL0_9GAMM</name>
<dbReference type="AlphaFoldDB" id="A0A9D1TVL0"/>
<proteinExistence type="predicted"/>
<dbReference type="InterPro" id="IPR047741">
    <property type="entry name" value="DIP1984-like"/>
</dbReference>
<dbReference type="EMBL" id="DXHP01000174">
    <property type="protein sequence ID" value="HIW07219.1"/>
    <property type="molecule type" value="Genomic_DNA"/>
</dbReference>
<dbReference type="Pfam" id="PF20935">
    <property type="entry name" value="DUF6847"/>
    <property type="match status" value="1"/>
</dbReference>
<organism evidence="1 2">
    <name type="scientific">Candidatus Ignatzschineria merdigallinarum</name>
    <dbReference type="NCBI Taxonomy" id="2838621"/>
    <lineage>
        <taxon>Bacteria</taxon>
        <taxon>Pseudomonadati</taxon>
        <taxon>Pseudomonadota</taxon>
        <taxon>Gammaproteobacteria</taxon>
        <taxon>Cardiobacteriales</taxon>
        <taxon>Ignatzschineriaceae</taxon>
        <taxon>Ignatzschineria</taxon>
    </lineage>
</organism>
<protein>
    <submittedName>
        <fullName evidence="1">DIP1984 family protein</fullName>
    </submittedName>
</protein>
<comment type="caution">
    <text evidence="1">The sequence shown here is derived from an EMBL/GenBank/DDBJ whole genome shotgun (WGS) entry which is preliminary data.</text>
</comment>
<evidence type="ECO:0000313" key="1">
    <source>
        <dbReference type="EMBL" id="HIW07219.1"/>
    </source>
</evidence>
<dbReference type="Proteomes" id="UP000823934">
    <property type="component" value="Unassembled WGS sequence"/>
</dbReference>
<evidence type="ECO:0000313" key="2">
    <source>
        <dbReference type="Proteomes" id="UP000823934"/>
    </source>
</evidence>
<gene>
    <name evidence="1" type="ORF">H9889_07850</name>
</gene>
<dbReference type="Gene3D" id="6.10.320.10">
    <property type="match status" value="1"/>
</dbReference>
<reference evidence="1" key="1">
    <citation type="journal article" date="2021" name="PeerJ">
        <title>Extensive microbial diversity within the chicken gut microbiome revealed by metagenomics and culture.</title>
        <authorList>
            <person name="Gilroy R."/>
            <person name="Ravi A."/>
            <person name="Getino M."/>
            <person name="Pursley I."/>
            <person name="Horton D.L."/>
            <person name="Alikhan N.F."/>
            <person name="Baker D."/>
            <person name="Gharbi K."/>
            <person name="Hall N."/>
            <person name="Watson M."/>
            <person name="Adriaenssens E.M."/>
            <person name="Foster-Nyarko E."/>
            <person name="Jarju S."/>
            <person name="Secka A."/>
            <person name="Antonio M."/>
            <person name="Oren A."/>
            <person name="Chaudhuri R.R."/>
            <person name="La Ragione R."/>
            <person name="Hildebrand F."/>
            <person name="Pallen M.J."/>
        </authorList>
    </citation>
    <scope>NUCLEOTIDE SEQUENCE</scope>
    <source>
        <strain evidence="1">CHK160-9182</strain>
    </source>
</reference>
<dbReference type="CDD" id="cd12208">
    <property type="entry name" value="DIP1984-like"/>
    <property type="match status" value="1"/>
</dbReference>
<dbReference type="NCBIfam" id="NF038048">
    <property type="entry name" value="DIP1984_fam"/>
    <property type="match status" value="1"/>
</dbReference>
<sequence length="151" mass="17197">MTLGEALNLRADLQTKIMQLTARLMENVKVQEGDTPALAPQDLRQELFVAIDTLGKLVARINQTNNLTAINADQKLVDALIERENLMKKRSVIQQMIEKASSNENRYSMSEIKFVSIVDVAVLQKEYDLLSKQWRELDNKIQGINWITALI</sequence>